<accession>A0A1G7SYQ4</accession>
<evidence type="ECO:0000313" key="1">
    <source>
        <dbReference type="EMBL" id="SDG27904.1"/>
    </source>
</evidence>
<evidence type="ECO:0000313" key="2">
    <source>
        <dbReference type="Proteomes" id="UP000199045"/>
    </source>
</evidence>
<sequence length="41" mass="4711">MQLHIPTEDKGKDMQLHLNAIFHHGNPYLADVLLSVFLEQP</sequence>
<name>A0A1G7SYQ4_CHIFI</name>
<reference evidence="1 2" key="1">
    <citation type="submission" date="2016-10" db="EMBL/GenBank/DDBJ databases">
        <authorList>
            <person name="de Groot N.N."/>
        </authorList>
    </citation>
    <scope>NUCLEOTIDE SEQUENCE [LARGE SCALE GENOMIC DNA]</scope>
    <source>
        <strain evidence="1 2">DSM 527</strain>
    </source>
</reference>
<organism evidence="1 2">
    <name type="scientific">Chitinophaga filiformis</name>
    <name type="common">Myxococcus filiformis</name>
    <name type="synonym">Flexibacter filiformis</name>
    <dbReference type="NCBI Taxonomy" id="104663"/>
    <lineage>
        <taxon>Bacteria</taxon>
        <taxon>Pseudomonadati</taxon>
        <taxon>Bacteroidota</taxon>
        <taxon>Chitinophagia</taxon>
        <taxon>Chitinophagales</taxon>
        <taxon>Chitinophagaceae</taxon>
        <taxon>Chitinophaga</taxon>
    </lineage>
</organism>
<dbReference type="STRING" id="104663.SAMN04488121_1031063"/>
<dbReference type="Proteomes" id="UP000199045">
    <property type="component" value="Unassembled WGS sequence"/>
</dbReference>
<gene>
    <name evidence="1" type="ORF">SAMN04488121_1031063</name>
</gene>
<proteinExistence type="predicted"/>
<dbReference type="EMBL" id="FNBN01000003">
    <property type="protein sequence ID" value="SDG27904.1"/>
    <property type="molecule type" value="Genomic_DNA"/>
</dbReference>
<protein>
    <submittedName>
        <fullName evidence="1">Uncharacterized protein</fullName>
    </submittedName>
</protein>
<dbReference type="AlphaFoldDB" id="A0A1G7SYQ4"/>